<keyword evidence="6" id="KW-1185">Reference proteome</keyword>
<sequence length="572" mass="60506">MSAGTKEKDNADYENGFLKYDVFPQNSFASRGLEPPKFGRVHEVRGSSSLVRALAWNCDGRKVASGSEYSGLRIHDVLAHPRAKDGTPTPHGTEVRDRPVSLPSSGKSPHHGHVAALAWSPTDPRILVSGCKSTSGGVVCVWDITAPSAPAAMFKISGDVLHVAFHPSGRQFAAVCPRSTRDEVFFYWLVRGDSGEKWEQRSDIVMGGAGIDIGVEEVNALRFWPGGDAVLAVSNDGSLNSWKYPVEERPALVDPALVDERPDERPAKRSRIATPESAPDTPDPEGKASRETPEDDREGEADKAEGEGEDGEGRATPAPAEVVEATVEGAAEEAEAEGYEVPAGDGMDATAKDETAGDADGDVQMGSASPTKANGTGAPPTPADTPAATAPPTAAPSRQATPPAATPAAEDKALASEKAAQEAAAKQAAAKAAAAAELERRKHRQLEKGFRQVIHVASLLALAVDPLGRFFALGGNDARVTLIDTADWIVQRNFDQPTGAIRQAAFSPDGEFLAVAGDDPFIYVLAVFARTVVAKFPVNPTVNALAWHPTRNTLAWSSNAKPGMVWYYASQE</sequence>
<evidence type="ECO:0000256" key="4">
    <source>
        <dbReference type="SAM" id="MobiDB-lite"/>
    </source>
</evidence>
<dbReference type="Proteomes" id="UP001565368">
    <property type="component" value="Unassembled WGS sequence"/>
</dbReference>
<evidence type="ECO:0008006" key="7">
    <source>
        <dbReference type="Google" id="ProtNLM"/>
    </source>
</evidence>
<accession>A0ABR3Q4X4</accession>
<dbReference type="PANTHER" id="PTHR22839:SF0">
    <property type="entry name" value="THO COMPLEX SUBUNIT 3"/>
    <property type="match status" value="1"/>
</dbReference>
<dbReference type="PANTHER" id="PTHR22839">
    <property type="entry name" value="THO COMPLEX SUBUNIT 3 THO3"/>
    <property type="match status" value="1"/>
</dbReference>
<keyword evidence="2" id="KW-0677">Repeat</keyword>
<evidence type="ECO:0000256" key="1">
    <source>
        <dbReference type="ARBA" id="ARBA00022574"/>
    </source>
</evidence>
<dbReference type="Pfam" id="PF00400">
    <property type="entry name" value="WD40"/>
    <property type="match status" value="3"/>
</dbReference>
<dbReference type="RefSeq" id="XP_069209728.1">
    <property type="nucleotide sequence ID" value="XM_069352310.1"/>
</dbReference>
<evidence type="ECO:0000256" key="3">
    <source>
        <dbReference type="ARBA" id="ARBA00046343"/>
    </source>
</evidence>
<evidence type="ECO:0000313" key="5">
    <source>
        <dbReference type="EMBL" id="KAL1409784.1"/>
    </source>
</evidence>
<dbReference type="GeneID" id="95984824"/>
<protein>
    <recommendedName>
        <fullName evidence="7">Anaphase-promoting complex subunit 4 WD40 domain-containing protein</fullName>
    </recommendedName>
</protein>
<comment type="similarity">
    <text evidence="3">Belongs to the THOC3 family.</text>
</comment>
<feature type="compositionally biased region" description="Low complexity" evidence="4">
    <location>
        <begin position="370"/>
        <end position="408"/>
    </location>
</feature>
<feature type="region of interest" description="Disordered" evidence="4">
    <location>
        <begin position="254"/>
        <end position="419"/>
    </location>
</feature>
<comment type="caution">
    <text evidence="5">The sequence shown here is derived from an EMBL/GenBank/DDBJ whole genome shotgun (WGS) entry which is preliminary data.</text>
</comment>
<dbReference type="SMART" id="SM00320">
    <property type="entry name" value="WD40"/>
    <property type="match status" value="7"/>
</dbReference>
<dbReference type="EMBL" id="JBBXJM010000003">
    <property type="protein sequence ID" value="KAL1409784.1"/>
    <property type="molecule type" value="Genomic_DNA"/>
</dbReference>
<organism evidence="5 6">
    <name type="scientific">Vanrija albida</name>
    <dbReference type="NCBI Taxonomy" id="181172"/>
    <lineage>
        <taxon>Eukaryota</taxon>
        <taxon>Fungi</taxon>
        <taxon>Dikarya</taxon>
        <taxon>Basidiomycota</taxon>
        <taxon>Agaricomycotina</taxon>
        <taxon>Tremellomycetes</taxon>
        <taxon>Trichosporonales</taxon>
        <taxon>Trichosporonaceae</taxon>
        <taxon>Vanrija</taxon>
    </lineage>
</organism>
<evidence type="ECO:0000256" key="2">
    <source>
        <dbReference type="ARBA" id="ARBA00022737"/>
    </source>
</evidence>
<gene>
    <name evidence="5" type="ORF">Q8F55_003781</name>
</gene>
<feature type="compositionally biased region" description="Low complexity" evidence="4">
    <location>
        <begin position="314"/>
        <end position="329"/>
    </location>
</feature>
<feature type="compositionally biased region" description="Basic and acidic residues" evidence="4">
    <location>
        <begin position="258"/>
        <end position="267"/>
    </location>
</feature>
<name>A0ABR3Q4X4_9TREE</name>
<feature type="region of interest" description="Disordered" evidence="4">
    <location>
        <begin position="81"/>
        <end position="113"/>
    </location>
</feature>
<dbReference type="SUPFAM" id="SSF50978">
    <property type="entry name" value="WD40 repeat-like"/>
    <property type="match status" value="1"/>
</dbReference>
<dbReference type="InterPro" id="IPR040132">
    <property type="entry name" value="Tex1/THOC3"/>
</dbReference>
<dbReference type="InterPro" id="IPR015943">
    <property type="entry name" value="WD40/YVTN_repeat-like_dom_sf"/>
</dbReference>
<dbReference type="InterPro" id="IPR001680">
    <property type="entry name" value="WD40_rpt"/>
</dbReference>
<proteinExistence type="inferred from homology"/>
<evidence type="ECO:0000313" key="6">
    <source>
        <dbReference type="Proteomes" id="UP001565368"/>
    </source>
</evidence>
<dbReference type="Gene3D" id="2.130.10.10">
    <property type="entry name" value="YVTN repeat-like/Quinoprotein amine dehydrogenase"/>
    <property type="match status" value="2"/>
</dbReference>
<dbReference type="InterPro" id="IPR036322">
    <property type="entry name" value="WD40_repeat_dom_sf"/>
</dbReference>
<keyword evidence="1" id="KW-0853">WD repeat</keyword>
<reference evidence="5 6" key="1">
    <citation type="submission" date="2023-08" db="EMBL/GenBank/DDBJ databases">
        <title>Annotated Genome Sequence of Vanrija albida AlHP1.</title>
        <authorList>
            <person name="Herzog R."/>
        </authorList>
    </citation>
    <scope>NUCLEOTIDE SEQUENCE [LARGE SCALE GENOMIC DNA]</scope>
    <source>
        <strain evidence="5 6">AlHP1</strain>
    </source>
</reference>